<evidence type="ECO:0000256" key="1">
    <source>
        <dbReference type="SAM" id="MobiDB-lite"/>
    </source>
</evidence>
<evidence type="ECO:0000313" key="3">
    <source>
        <dbReference type="Proteomes" id="UP000273159"/>
    </source>
</evidence>
<accession>A0A3B0FPS5</accession>
<dbReference type="RefSeq" id="WP_120693068.1">
    <property type="nucleotide sequence ID" value="NZ_RBNH01000015.1"/>
</dbReference>
<dbReference type="EMBL" id="RBNH01000015">
    <property type="protein sequence ID" value="RKO21850.1"/>
    <property type="molecule type" value="Genomic_DNA"/>
</dbReference>
<dbReference type="AlphaFoldDB" id="A0A3B0FPS5"/>
<reference evidence="2 3" key="1">
    <citation type="submission" date="2018-10" db="EMBL/GenBank/DDBJ databases">
        <title>Genome-guide identification and characterization of bacteria that degrade polycyclic aromatic hydrocarbons and resist hexavalent chromium simultaneously.</title>
        <authorList>
            <person name="Feng H."/>
        </authorList>
    </citation>
    <scope>NUCLEOTIDE SEQUENCE [LARGE SCALE GENOMIC DNA]</scope>
    <source>
        <strain evidence="2 3">J015</strain>
    </source>
</reference>
<reference evidence="3" key="2">
    <citation type="submission" date="2018-10" db="EMBL/GenBank/DDBJ databases">
        <authorList>
            <person name="Wang Y."/>
            <person name="Wang J."/>
            <person name="Yang X."/>
            <person name="Wang Z."/>
            <person name="Huang Y."/>
        </authorList>
    </citation>
    <scope>NUCLEOTIDE SEQUENCE [LARGE SCALE GENOMIC DNA]</scope>
    <source>
        <strain evidence="3">J015</strain>
    </source>
</reference>
<organism evidence="2 3">
    <name type="scientific">Pseudarthrobacter phenanthrenivorans</name>
    <name type="common">Arthrobacter phenanthrenivorans</name>
    <dbReference type="NCBI Taxonomy" id="361575"/>
    <lineage>
        <taxon>Bacteria</taxon>
        <taxon>Bacillati</taxon>
        <taxon>Actinomycetota</taxon>
        <taxon>Actinomycetes</taxon>
        <taxon>Micrococcales</taxon>
        <taxon>Micrococcaceae</taxon>
        <taxon>Pseudarthrobacter</taxon>
    </lineage>
</organism>
<protein>
    <submittedName>
        <fullName evidence="2">Uncharacterized protein</fullName>
    </submittedName>
</protein>
<dbReference type="Proteomes" id="UP000273159">
    <property type="component" value="Unassembled WGS sequence"/>
</dbReference>
<gene>
    <name evidence="2" type="ORF">D7Z96_15435</name>
</gene>
<proteinExistence type="predicted"/>
<comment type="caution">
    <text evidence="2">The sequence shown here is derived from an EMBL/GenBank/DDBJ whole genome shotgun (WGS) entry which is preliminary data.</text>
</comment>
<name>A0A3B0FPS5_PSEPS</name>
<sequence>MKSPEPACEGPGQCRQRPGKDHHSPIESGPGGPELSRRQIIDEGLEYILRYDAALLLRLADA</sequence>
<feature type="region of interest" description="Disordered" evidence="1">
    <location>
        <begin position="1"/>
        <end position="37"/>
    </location>
</feature>
<evidence type="ECO:0000313" key="2">
    <source>
        <dbReference type="EMBL" id="RKO21850.1"/>
    </source>
</evidence>